<dbReference type="InterPro" id="IPR023393">
    <property type="entry name" value="START-like_dom_sf"/>
</dbReference>
<organism evidence="3 4">
    <name type="scientific">Spongiactinospora gelatinilytica</name>
    <dbReference type="NCBI Taxonomy" id="2666298"/>
    <lineage>
        <taxon>Bacteria</taxon>
        <taxon>Bacillati</taxon>
        <taxon>Actinomycetota</taxon>
        <taxon>Actinomycetes</taxon>
        <taxon>Streptosporangiales</taxon>
        <taxon>Streptosporangiaceae</taxon>
        <taxon>Spongiactinospora</taxon>
    </lineage>
</organism>
<evidence type="ECO:0000256" key="1">
    <source>
        <dbReference type="ARBA" id="ARBA00006817"/>
    </source>
</evidence>
<dbReference type="EMBL" id="POUA01000567">
    <property type="protein sequence ID" value="PZG21802.1"/>
    <property type="molecule type" value="Genomic_DNA"/>
</dbReference>
<evidence type="ECO:0000259" key="2">
    <source>
        <dbReference type="Pfam" id="PF08327"/>
    </source>
</evidence>
<dbReference type="Pfam" id="PF08327">
    <property type="entry name" value="AHSA1"/>
    <property type="match status" value="1"/>
</dbReference>
<dbReference type="InterPro" id="IPR013538">
    <property type="entry name" value="ASHA1/2-like_C"/>
</dbReference>
<comment type="caution">
    <text evidence="3">The sequence shown here is derived from an EMBL/GenBank/DDBJ whole genome shotgun (WGS) entry which is preliminary data.</text>
</comment>
<comment type="similarity">
    <text evidence="1">Belongs to the AHA1 family.</text>
</comment>
<evidence type="ECO:0000313" key="4">
    <source>
        <dbReference type="Proteomes" id="UP000248544"/>
    </source>
</evidence>
<dbReference type="SUPFAM" id="SSF55961">
    <property type="entry name" value="Bet v1-like"/>
    <property type="match status" value="2"/>
</dbReference>
<dbReference type="Proteomes" id="UP000248544">
    <property type="component" value="Unassembled WGS sequence"/>
</dbReference>
<keyword evidence="4" id="KW-1185">Reference proteome</keyword>
<sequence>MRRRLAHPPRTVWQALIDPARLARWFPAEVELDLRIGGKVTFAGAGAGVITELDPPRVIAYTWEGENLRWEVIPDGEHSLLVLTHIFDDHYGAASYAAGWQACAAGLEELLAGVAISEPGRMLDAHEALVAQFGLDAGVIADSPAGWRVRFERQLTLPVGQVWQMLLQGAERPAPGDGPPAAFTTGAVPAAEVTEAWDDGDGGDGGGGAARAGLEYAWRYDERPAGRVRFELAPGTGHGARLVLTQSGPADLPDARQVALTAWREHIAALAARIRRAAG</sequence>
<gene>
    <name evidence="3" type="ORF">C1I98_36950</name>
</gene>
<protein>
    <submittedName>
        <fullName evidence="3">Toxin-antitoxin system toxin subunit</fullName>
    </submittedName>
</protein>
<reference evidence="3 4" key="1">
    <citation type="submission" date="2018-01" db="EMBL/GenBank/DDBJ databases">
        <title>Draft genome sequence of Sphaerisporangium sp. 7K107.</title>
        <authorList>
            <person name="Sahin N."/>
            <person name="Saygin H."/>
            <person name="Ay H."/>
        </authorList>
    </citation>
    <scope>NUCLEOTIDE SEQUENCE [LARGE SCALE GENOMIC DNA]</scope>
    <source>
        <strain evidence="3 4">7K107</strain>
    </source>
</reference>
<accession>A0A2W2EC91</accession>
<name>A0A2W2EC91_9ACTN</name>
<dbReference type="Gene3D" id="3.30.530.20">
    <property type="match status" value="2"/>
</dbReference>
<dbReference type="AlphaFoldDB" id="A0A2W2EC91"/>
<feature type="domain" description="Activator of Hsp90 ATPase homologue 1/2-like C-terminal" evidence="2">
    <location>
        <begin position="7"/>
        <end position="111"/>
    </location>
</feature>
<evidence type="ECO:0000313" key="3">
    <source>
        <dbReference type="EMBL" id="PZG21802.1"/>
    </source>
</evidence>
<proteinExistence type="inferred from homology"/>